<keyword evidence="8" id="KW-1185">Reference proteome</keyword>
<protein>
    <submittedName>
        <fullName evidence="6">HTH-type transcriptional activator RhaS</fullName>
    </submittedName>
    <submittedName>
        <fullName evidence="5">Helix-turn-helix domain-containing protein</fullName>
    </submittedName>
</protein>
<dbReference type="Gene3D" id="1.10.10.60">
    <property type="entry name" value="Homeodomain-like"/>
    <property type="match status" value="2"/>
</dbReference>
<dbReference type="PROSITE" id="PS00041">
    <property type="entry name" value="HTH_ARAC_FAMILY_1"/>
    <property type="match status" value="1"/>
</dbReference>
<evidence type="ECO:0000313" key="6">
    <source>
        <dbReference type="EMBL" id="SMS02889.1"/>
    </source>
</evidence>
<sequence>MKRLNCFSRIAETEFGLATNHVNILYYDLPRHFHDEYRSYESPRLCTILSGTKQVSINQSEQFSYQKDQCVLLPPHSNVYMSMSESTQALVYEFSDELIEEVRAKVSEQLLIEDTPGFDTHAFHLESVQQRLSVLHHRVQDVLLNEKESIGFLLDLTCQELVYELLKRQGCQKILLDNASHPVTKAIRLMKSNQGPLSISQLAEEVNMSLPNFSQKFKLVTSHTPKEYATKIRLHQARHFLKQLSVTDTAYELGYENISHFIRLFKKEFGLTPKQFKLNNTGTHYS</sequence>
<dbReference type="GO" id="GO:0043565">
    <property type="term" value="F:sequence-specific DNA binding"/>
    <property type="evidence" value="ECO:0007669"/>
    <property type="project" value="InterPro"/>
</dbReference>
<evidence type="ECO:0000313" key="8">
    <source>
        <dbReference type="Proteomes" id="UP001283366"/>
    </source>
</evidence>
<dbReference type="PANTHER" id="PTHR43436">
    <property type="entry name" value="ARAC-FAMILY TRANSCRIPTIONAL REGULATOR"/>
    <property type="match status" value="1"/>
</dbReference>
<dbReference type="PROSITE" id="PS01124">
    <property type="entry name" value="HTH_ARAC_FAMILY_2"/>
    <property type="match status" value="1"/>
</dbReference>
<gene>
    <name evidence="6" type="primary">rhaS_6</name>
    <name evidence="5" type="ORF">SBX37_20565</name>
    <name evidence="6" type="ORF">VIM7927_04231</name>
</gene>
<dbReference type="PRINTS" id="PR00032">
    <property type="entry name" value="HTHARAC"/>
</dbReference>
<dbReference type="Proteomes" id="UP001283366">
    <property type="component" value="Unassembled WGS sequence"/>
</dbReference>
<dbReference type="GO" id="GO:0003700">
    <property type="term" value="F:DNA-binding transcription factor activity"/>
    <property type="evidence" value="ECO:0007669"/>
    <property type="project" value="InterPro"/>
</dbReference>
<keyword evidence="3" id="KW-0804">Transcription</keyword>
<proteinExistence type="predicted"/>
<evidence type="ECO:0000256" key="2">
    <source>
        <dbReference type="ARBA" id="ARBA00023125"/>
    </source>
</evidence>
<dbReference type="InterPro" id="IPR018060">
    <property type="entry name" value="HTH_AraC"/>
</dbReference>
<dbReference type="InterPro" id="IPR009057">
    <property type="entry name" value="Homeodomain-like_sf"/>
</dbReference>
<feature type="domain" description="HTH araC/xylS-type" evidence="4">
    <location>
        <begin position="184"/>
        <end position="279"/>
    </location>
</feature>
<dbReference type="AlphaFoldDB" id="A0A1Y6IZ19"/>
<dbReference type="Proteomes" id="UP000196125">
    <property type="component" value="Unassembled WGS sequence"/>
</dbReference>
<dbReference type="SMART" id="SM00342">
    <property type="entry name" value="HTH_ARAC"/>
    <property type="match status" value="1"/>
</dbReference>
<name>A0A1Y6IZ19_9VIBR</name>
<reference evidence="5 8" key="2">
    <citation type="submission" date="2023-11" db="EMBL/GenBank/DDBJ databases">
        <title>Plant-associative lifestyle of Vibrio porteresiae and its evolutionary dynamics.</title>
        <authorList>
            <person name="Rameshkumar N."/>
            <person name="Kirti K."/>
        </authorList>
    </citation>
    <scope>NUCLEOTIDE SEQUENCE [LARGE SCALE GENOMIC DNA]</scope>
    <source>
        <strain evidence="5 8">MSSRF38</strain>
    </source>
</reference>
<evidence type="ECO:0000313" key="5">
    <source>
        <dbReference type="EMBL" id="MDW6005264.1"/>
    </source>
</evidence>
<evidence type="ECO:0000256" key="3">
    <source>
        <dbReference type="ARBA" id="ARBA00023163"/>
    </source>
</evidence>
<dbReference type="EMBL" id="FXXI01000014">
    <property type="protein sequence ID" value="SMS02889.1"/>
    <property type="molecule type" value="Genomic_DNA"/>
</dbReference>
<evidence type="ECO:0000313" key="7">
    <source>
        <dbReference type="Proteomes" id="UP000196125"/>
    </source>
</evidence>
<keyword evidence="1" id="KW-0805">Transcription regulation</keyword>
<evidence type="ECO:0000256" key="1">
    <source>
        <dbReference type="ARBA" id="ARBA00023015"/>
    </source>
</evidence>
<dbReference type="OrthoDB" id="6397815at2"/>
<dbReference type="InterPro" id="IPR009594">
    <property type="entry name" value="Tscrpt_reg_HTH_AraC_N"/>
</dbReference>
<accession>A0A1Y6IZ19</accession>
<dbReference type="SUPFAM" id="SSF46689">
    <property type="entry name" value="Homeodomain-like"/>
    <property type="match status" value="2"/>
</dbReference>
<dbReference type="Pfam" id="PF12833">
    <property type="entry name" value="HTH_18"/>
    <property type="match status" value="1"/>
</dbReference>
<dbReference type="RefSeq" id="WP_087482892.1">
    <property type="nucleotide sequence ID" value="NZ_AP024884.1"/>
</dbReference>
<organism evidence="6 7">
    <name type="scientific">Vibrio mangrovi</name>
    <dbReference type="NCBI Taxonomy" id="474394"/>
    <lineage>
        <taxon>Bacteria</taxon>
        <taxon>Pseudomonadati</taxon>
        <taxon>Pseudomonadota</taxon>
        <taxon>Gammaproteobacteria</taxon>
        <taxon>Vibrionales</taxon>
        <taxon>Vibrionaceae</taxon>
        <taxon>Vibrio</taxon>
    </lineage>
</organism>
<keyword evidence="2" id="KW-0238">DNA-binding</keyword>
<dbReference type="PANTHER" id="PTHR43436:SF1">
    <property type="entry name" value="TRANSCRIPTIONAL REGULATORY PROTEIN"/>
    <property type="match status" value="1"/>
</dbReference>
<dbReference type="InterPro" id="IPR018062">
    <property type="entry name" value="HTH_AraC-typ_CS"/>
</dbReference>
<evidence type="ECO:0000259" key="4">
    <source>
        <dbReference type="PROSITE" id="PS01124"/>
    </source>
</evidence>
<reference evidence="6 7" key="1">
    <citation type="submission" date="2017-05" db="EMBL/GenBank/DDBJ databases">
        <authorList>
            <person name="Song R."/>
            <person name="Chenine A.L."/>
            <person name="Ruprecht R.M."/>
        </authorList>
    </citation>
    <scope>NUCLEOTIDE SEQUENCE [LARGE SCALE GENOMIC DNA]</scope>
    <source>
        <strain evidence="6 7">CECT 7927</strain>
    </source>
</reference>
<dbReference type="InterPro" id="IPR020449">
    <property type="entry name" value="Tscrpt_reg_AraC-type_HTH"/>
</dbReference>
<dbReference type="Pfam" id="PF06719">
    <property type="entry name" value="AraC_N"/>
    <property type="match status" value="1"/>
</dbReference>
<dbReference type="EMBL" id="JAWRCO010000002">
    <property type="protein sequence ID" value="MDW6005264.1"/>
    <property type="molecule type" value="Genomic_DNA"/>
</dbReference>